<keyword evidence="3" id="KW-1185">Reference proteome</keyword>
<comment type="caution">
    <text evidence="2">The sequence shown here is derived from an EMBL/GenBank/DDBJ whole genome shotgun (WGS) entry which is preliminary data.</text>
</comment>
<accession>A0AAV4DUZ8</accession>
<evidence type="ECO:0000313" key="3">
    <source>
        <dbReference type="Proteomes" id="UP000735302"/>
    </source>
</evidence>
<proteinExistence type="predicted"/>
<dbReference type="AlphaFoldDB" id="A0AAV4DUZ8"/>
<dbReference type="EMBL" id="BLXT01008342">
    <property type="protein sequence ID" value="GFO47741.1"/>
    <property type="molecule type" value="Genomic_DNA"/>
</dbReference>
<evidence type="ECO:0000256" key="1">
    <source>
        <dbReference type="SAM" id="MobiDB-lite"/>
    </source>
</evidence>
<evidence type="ECO:0000313" key="2">
    <source>
        <dbReference type="EMBL" id="GFO47741.1"/>
    </source>
</evidence>
<name>A0AAV4DUZ8_9GAST</name>
<reference evidence="2 3" key="1">
    <citation type="journal article" date="2021" name="Elife">
        <title>Chloroplast acquisition without the gene transfer in kleptoplastic sea slugs, Plakobranchus ocellatus.</title>
        <authorList>
            <person name="Maeda T."/>
            <person name="Takahashi S."/>
            <person name="Yoshida T."/>
            <person name="Shimamura S."/>
            <person name="Takaki Y."/>
            <person name="Nagai Y."/>
            <person name="Toyoda A."/>
            <person name="Suzuki Y."/>
            <person name="Arimoto A."/>
            <person name="Ishii H."/>
            <person name="Satoh N."/>
            <person name="Nishiyama T."/>
            <person name="Hasebe M."/>
            <person name="Maruyama T."/>
            <person name="Minagawa J."/>
            <person name="Obokata J."/>
            <person name="Shigenobu S."/>
        </authorList>
    </citation>
    <scope>NUCLEOTIDE SEQUENCE [LARGE SCALE GENOMIC DNA]</scope>
</reference>
<sequence length="181" mass="19187">MATQNNGEKKGLTESFRSQTGYGTAPLTAANKKSTPKTRKYIAKKVQRTDTLIGISLKYAVSVVLSGPDVGDHDPPLKLVLSNEADVSTFLHCTRFKILNGSYSLPTSAASAFNSVFPLSHKWGVGGTVASESALRSAGTLLSRVRAPPPAPWPDGGPESLRSPCCGLAIYKTRVTNAILL</sequence>
<organism evidence="2 3">
    <name type="scientific">Plakobranchus ocellatus</name>
    <dbReference type="NCBI Taxonomy" id="259542"/>
    <lineage>
        <taxon>Eukaryota</taxon>
        <taxon>Metazoa</taxon>
        <taxon>Spiralia</taxon>
        <taxon>Lophotrochozoa</taxon>
        <taxon>Mollusca</taxon>
        <taxon>Gastropoda</taxon>
        <taxon>Heterobranchia</taxon>
        <taxon>Euthyneura</taxon>
        <taxon>Panpulmonata</taxon>
        <taxon>Sacoglossa</taxon>
        <taxon>Placobranchoidea</taxon>
        <taxon>Plakobranchidae</taxon>
        <taxon>Plakobranchus</taxon>
    </lineage>
</organism>
<dbReference type="Proteomes" id="UP000735302">
    <property type="component" value="Unassembled WGS sequence"/>
</dbReference>
<gene>
    <name evidence="2" type="ORF">PoB_007424600</name>
</gene>
<feature type="region of interest" description="Disordered" evidence="1">
    <location>
        <begin position="1"/>
        <end position="34"/>
    </location>
</feature>
<protein>
    <recommendedName>
        <fullName evidence="4">PID domain-containing protein</fullName>
    </recommendedName>
</protein>
<evidence type="ECO:0008006" key="4">
    <source>
        <dbReference type="Google" id="ProtNLM"/>
    </source>
</evidence>